<sequence length="222" mass="24190">MPVAVLDQIEAGAMRQGHKRIEQAKEDEEGQEMGEARPCKYHGSSMSIPHHLMAGWASAGLGAQGPRNGRRVSEQDCDSRSHSGAQRVCRSRQDRPAWAGTNLGLRCKWSGVACLAGMLGHREESPTPSQTHTPAPTPLSVSLQPIRSDARPPANGHPSRTSSPLGKNRSGLRRYFCPKRGTSSQRPPRKKDGNQHCQLKSAVFLKDSLQKVLLNALSPVRP</sequence>
<proteinExistence type="predicted"/>
<gene>
    <name evidence="2" type="ORF">B0H64DRAFT_62908</name>
</gene>
<feature type="compositionally biased region" description="Basic and acidic residues" evidence="1">
    <location>
        <begin position="71"/>
        <end position="81"/>
    </location>
</feature>
<evidence type="ECO:0000256" key="1">
    <source>
        <dbReference type="SAM" id="MobiDB-lite"/>
    </source>
</evidence>
<comment type="caution">
    <text evidence="2">The sequence shown here is derived from an EMBL/GenBank/DDBJ whole genome shotgun (WGS) entry which is preliminary data.</text>
</comment>
<dbReference type="RefSeq" id="XP_062653840.1">
    <property type="nucleotide sequence ID" value="XM_062808538.1"/>
</dbReference>
<evidence type="ECO:0000313" key="2">
    <source>
        <dbReference type="EMBL" id="KAK3290326.1"/>
    </source>
</evidence>
<organism evidence="2 3">
    <name type="scientific">Chaetomium fimeti</name>
    <dbReference type="NCBI Taxonomy" id="1854472"/>
    <lineage>
        <taxon>Eukaryota</taxon>
        <taxon>Fungi</taxon>
        <taxon>Dikarya</taxon>
        <taxon>Ascomycota</taxon>
        <taxon>Pezizomycotina</taxon>
        <taxon>Sordariomycetes</taxon>
        <taxon>Sordariomycetidae</taxon>
        <taxon>Sordariales</taxon>
        <taxon>Chaetomiaceae</taxon>
        <taxon>Chaetomium</taxon>
    </lineage>
</organism>
<dbReference type="AlphaFoldDB" id="A0AAE0LLZ3"/>
<reference evidence="2" key="2">
    <citation type="submission" date="2023-06" db="EMBL/GenBank/DDBJ databases">
        <authorList>
            <consortium name="Lawrence Berkeley National Laboratory"/>
            <person name="Haridas S."/>
            <person name="Hensen N."/>
            <person name="Bonometti L."/>
            <person name="Westerberg I."/>
            <person name="Brannstrom I.O."/>
            <person name="Guillou S."/>
            <person name="Cros-Aarteil S."/>
            <person name="Calhoun S."/>
            <person name="Kuo A."/>
            <person name="Mondo S."/>
            <person name="Pangilinan J."/>
            <person name="Riley R."/>
            <person name="Labutti K."/>
            <person name="Andreopoulos B."/>
            <person name="Lipzen A."/>
            <person name="Chen C."/>
            <person name="Yanf M."/>
            <person name="Daum C."/>
            <person name="Ng V."/>
            <person name="Clum A."/>
            <person name="Steindorff A."/>
            <person name="Ohm R."/>
            <person name="Martin F."/>
            <person name="Silar P."/>
            <person name="Natvig D."/>
            <person name="Lalanne C."/>
            <person name="Gautier V."/>
            <person name="Ament-Velasquez S.L."/>
            <person name="Kruys A."/>
            <person name="Hutchinson M.I."/>
            <person name="Powell A.J."/>
            <person name="Barry K."/>
            <person name="Miller A.N."/>
            <person name="Grigoriev I.V."/>
            <person name="Debuchy R."/>
            <person name="Gladieux P."/>
            <person name="Thoren M.H."/>
            <person name="Johannesson H."/>
        </authorList>
    </citation>
    <scope>NUCLEOTIDE SEQUENCE</scope>
    <source>
        <strain evidence="2">CBS 168.71</strain>
    </source>
</reference>
<feature type="region of interest" description="Disordered" evidence="1">
    <location>
        <begin position="59"/>
        <end position="93"/>
    </location>
</feature>
<dbReference type="EMBL" id="JAUEPN010000014">
    <property type="protein sequence ID" value="KAK3290326.1"/>
    <property type="molecule type" value="Genomic_DNA"/>
</dbReference>
<dbReference type="GeneID" id="87845486"/>
<feature type="compositionally biased region" description="Polar residues" evidence="1">
    <location>
        <begin position="126"/>
        <end position="145"/>
    </location>
</feature>
<protein>
    <submittedName>
        <fullName evidence="2">Uncharacterized protein</fullName>
    </submittedName>
</protein>
<evidence type="ECO:0000313" key="3">
    <source>
        <dbReference type="Proteomes" id="UP001278766"/>
    </source>
</evidence>
<name>A0AAE0LLZ3_9PEZI</name>
<keyword evidence="3" id="KW-1185">Reference proteome</keyword>
<dbReference type="Proteomes" id="UP001278766">
    <property type="component" value="Unassembled WGS sequence"/>
</dbReference>
<reference evidence="2" key="1">
    <citation type="journal article" date="2023" name="Mol. Phylogenet. Evol.">
        <title>Genome-scale phylogeny and comparative genomics of the fungal order Sordariales.</title>
        <authorList>
            <person name="Hensen N."/>
            <person name="Bonometti L."/>
            <person name="Westerberg I."/>
            <person name="Brannstrom I.O."/>
            <person name="Guillou S."/>
            <person name="Cros-Aarteil S."/>
            <person name="Calhoun S."/>
            <person name="Haridas S."/>
            <person name="Kuo A."/>
            <person name="Mondo S."/>
            <person name="Pangilinan J."/>
            <person name="Riley R."/>
            <person name="LaButti K."/>
            <person name="Andreopoulos B."/>
            <person name="Lipzen A."/>
            <person name="Chen C."/>
            <person name="Yan M."/>
            <person name="Daum C."/>
            <person name="Ng V."/>
            <person name="Clum A."/>
            <person name="Steindorff A."/>
            <person name="Ohm R.A."/>
            <person name="Martin F."/>
            <person name="Silar P."/>
            <person name="Natvig D.O."/>
            <person name="Lalanne C."/>
            <person name="Gautier V."/>
            <person name="Ament-Velasquez S.L."/>
            <person name="Kruys A."/>
            <person name="Hutchinson M.I."/>
            <person name="Powell A.J."/>
            <person name="Barry K."/>
            <person name="Miller A.N."/>
            <person name="Grigoriev I.V."/>
            <person name="Debuchy R."/>
            <person name="Gladieux P."/>
            <person name="Hiltunen Thoren M."/>
            <person name="Johannesson H."/>
        </authorList>
    </citation>
    <scope>NUCLEOTIDE SEQUENCE</scope>
    <source>
        <strain evidence="2">CBS 168.71</strain>
    </source>
</reference>
<accession>A0AAE0LLZ3</accession>
<feature type="region of interest" description="Disordered" evidence="1">
    <location>
        <begin position="121"/>
        <end position="195"/>
    </location>
</feature>